<evidence type="ECO:0000256" key="4">
    <source>
        <dbReference type="ARBA" id="ARBA00022692"/>
    </source>
</evidence>
<reference evidence="13" key="1">
    <citation type="submission" date="2014-12" db="EMBL/GenBank/DDBJ databases">
        <authorList>
            <person name="Salcher M.M."/>
        </authorList>
    </citation>
    <scope>NUCLEOTIDE SEQUENCE [LARGE SCALE GENOMIC DNA]</scope>
    <source>
        <strain evidence="13">MMS-10A-171</strain>
    </source>
</reference>
<gene>
    <name evidence="12" type="ORF">BN1209_0890</name>
</gene>
<accession>A0A0B7IXV1</accession>
<dbReference type="Pfam" id="PF04354">
    <property type="entry name" value="ZipA_C"/>
    <property type="match status" value="1"/>
</dbReference>
<dbReference type="STRING" id="1581680.BN1209_0890"/>
<keyword evidence="13" id="KW-1185">Reference proteome</keyword>
<dbReference type="RefSeq" id="WP_052661091.1">
    <property type="nucleotide sequence ID" value="NZ_LN794158.1"/>
</dbReference>
<keyword evidence="6 9" id="KW-0472">Membrane</keyword>
<dbReference type="SMART" id="SM00771">
    <property type="entry name" value="ZipA_C"/>
    <property type="match status" value="1"/>
</dbReference>
<evidence type="ECO:0000256" key="5">
    <source>
        <dbReference type="ARBA" id="ARBA00022989"/>
    </source>
</evidence>
<comment type="function">
    <text evidence="8">Essential cell division protein that stabilizes the FtsZ protofilaments by cross-linking them and that serves as a cytoplasmic membrane anchor for the Z ring. Also required for the recruitment to the septal ring of downstream cell division proteins.</text>
</comment>
<dbReference type="EMBL" id="LN794158">
    <property type="protein sequence ID" value="CEN55933.1"/>
    <property type="molecule type" value="Genomic_DNA"/>
</dbReference>
<proteinExistence type="inferred from homology"/>
<sequence length="424" mass="47311">MNKLNDLTTSLLAIGIGLIVLVILFNWWQERKIRKAAEKQFSKPQDDLLMNGVEFADALDPFEESAVLIESSTKIKDVVDRYDASDVHLPDEVEFKIDLSGSDIDDELTEKVISEDPPLEDLSDGLSPELDRELLIENEVSNVTTISTNALPDRVSRDVDLVALFFLPNQVSGERLRQFLIELVNLDKPIFAYGFDAAQTWHSLTLEQSSFEFNKAVFSLQLADRAGSVSGETLERFKQSVSEIAYELSAQVEWIGPHDPLAFAKELDAFCLEVDQTVGFHIINGAGGRFTGTKFRGLAETHQLHLKDDGGFYAHTPSGQAVFKLVNMENNPFTMDMLKSVALKGVTFQMEIALAENCTETFNRMVLMAKNMASALSATVVDDHQRELSDVKIEKIRQQLRLIQVQMTVKGIPPGSPVALRLFV</sequence>
<evidence type="ECO:0000313" key="12">
    <source>
        <dbReference type="EMBL" id="CEN55933.1"/>
    </source>
</evidence>
<dbReference type="InterPro" id="IPR011919">
    <property type="entry name" value="Cell_div_ZipA"/>
</dbReference>
<evidence type="ECO:0000256" key="6">
    <source>
        <dbReference type="ARBA" id="ARBA00023136"/>
    </source>
</evidence>
<keyword evidence="1 9" id="KW-1003">Cell membrane</keyword>
<evidence type="ECO:0000256" key="7">
    <source>
        <dbReference type="ARBA" id="ARBA00023306"/>
    </source>
</evidence>
<dbReference type="Proteomes" id="UP000056322">
    <property type="component" value="Chromosome 1"/>
</dbReference>
<keyword evidence="5 10" id="KW-1133">Transmembrane helix</keyword>
<dbReference type="InterPro" id="IPR036765">
    <property type="entry name" value="ZipA_FtsZ-bd_C_sf"/>
</dbReference>
<dbReference type="AlphaFoldDB" id="A0A0B7IXV1"/>
<dbReference type="OrthoDB" id="8521018at2"/>
<organism evidence="12 13">
    <name type="scientific">Candidatus Methylopumilus turicensis</name>
    <dbReference type="NCBI Taxonomy" id="1581680"/>
    <lineage>
        <taxon>Bacteria</taxon>
        <taxon>Pseudomonadati</taxon>
        <taxon>Pseudomonadota</taxon>
        <taxon>Betaproteobacteria</taxon>
        <taxon>Nitrosomonadales</taxon>
        <taxon>Methylophilaceae</taxon>
        <taxon>Candidatus Methylopumilus</taxon>
    </lineage>
</organism>
<evidence type="ECO:0000313" key="13">
    <source>
        <dbReference type="Proteomes" id="UP000056322"/>
    </source>
</evidence>
<dbReference type="SUPFAM" id="SSF64383">
    <property type="entry name" value="Cell-division protein ZipA, C-terminal domain"/>
    <property type="match status" value="1"/>
</dbReference>
<name>A0A0B7IXV1_9PROT</name>
<dbReference type="GO" id="GO:0005886">
    <property type="term" value="C:plasma membrane"/>
    <property type="evidence" value="ECO:0007669"/>
    <property type="project" value="UniProtKB-SubCell"/>
</dbReference>
<protein>
    <recommendedName>
        <fullName evidence="8">Cell division protein ZipA</fullName>
    </recommendedName>
</protein>
<evidence type="ECO:0000256" key="1">
    <source>
        <dbReference type="ARBA" id="ARBA00022475"/>
    </source>
</evidence>
<keyword evidence="4 9" id="KW-0812">Transmembrane</keyword>
<feature type="domain" description="ZipA C-terminal FtsZ-binding" evidence="11">
    <location>
        <begin position="274"/>
        <end position="400"/>
    </location>
</feature>
<dbReference type="Gene3D" id="3.30.1400.10">
    <property type="entry name" value="ZipA, C-terminal FtsZ-binding domain"/>
    <property type="match status" value="1"/>
</dbReference>
<evidence type="ECO:0000256" key="3">
    <source>
        <dbReference type="ARBA" id="ARBA00022618"/>
    </source>
</evidence>
<dbReference type="InterPro" id="IPR007449">
    <property type="entry name" value="ZipA_FtsZ-bd_C"/>
</dbReference>
<evidence type="ECO:0000256" key="8">
    <source>
        <dbReference type="RuleBase" id="RU003612"/>
    </source>
</evidence>
<keyword evidence="3 8" id="KW-0132">Cell division</keyword>
<evidence type="ECO:0000256" key="2">
    <source>
        <dbReference type="ARBA" id="ARBA00022519"/>
    </source>
</evidence>
<evidence type="ECO:0000256" key="10">
    <source>
        <dbReference type="SAM" id="Phobius"/>
    </source>
</evidence>
<dbReference type="GO" id="GO:0000917">
    <property type="term" value="P:division septum assembly"/>
    <property type="evidence" value="ECO:0007669"/>
    <property type="project" value="TreeGrafter"/>
</dbReference>
<comment type="similarity">
    <text evidence="8">Belongs to the ZipA family.</text>
</comment>
<keyword evidence="2 9" id="KW-0997">Cell inner membrane</keyword>
<dbReference type="PANTHER" id="PTHR38685">
    <property type="entry name" value="CELL DIVISION PROTEIN ZIPA"/>
    <property type="match status" value="1"/>
</dbReference>
<evidence type="ECO:0000256" key="9">
    <source>
        <dbReference type="RuleBase" id="RU003613"/>
    </source>
</evidence>
<comment type="subcellular location">
    <subcellularLocation>
        <location evidence="9">Cell inner membrane</location>
        <topology evidence="9">Single-pass type I membrane protein</topology>
    </subcellularLocation>
</comment>
<feature type="transmembrane region" description="Helical" evidence="10">
    <location>
        <begin position="7"/>
        <end position="28"/>
    </location>
</feature>
<dbReference type="PANTHER" id="PTHR38685:SF1">
    <property type="entry name" value="CELL DIVISION PROTEIN ZIPA"/>
    <property type="match status" value="1"/>
</dbReference>
<dbReference type="HOGENOM" id="CLU_040030_1_1_4"/>
<dbReference type="GO" id="GO:0032153">
    <property type="term" value="C:cell division site"/>
    <property type="evidence" value="ECO:0007669"/>
    <property type="project" value="TreeGrafter"/>
</dbReference>
<dbReference type="KEGG" id="mbac:BN1209_0890"/>
<keyword evidence="7 8" id="KW-0131">Cell cycle</keyword>
<evidence type="ECO:0000259" key="11">
    <source>
        <dbReference type="SMART" id="SM00771"/>
    </source>
</evidence>